<dbReference type="Gene3D" id="3.30.70.100">
    <property type="match status" value="1"/>
</dbReference>
<protein>
    <recommendedName>
        <fullName evidence="1">tRNA uridine(34) hydroxylase</fullName>
        <ecNumber evidence="1">1.14.-.-</ecNumber>
    </recommendedName>
    <alternativeName>
        <fullName evidence="1">tRNA hydroxylation protein O</fullName>
    </alternativeName>
</protein>
<gene>
    <name evidence="1" type="primary">trhO</name>
    <name evidence="3" type="ORF">OJ996_11600</name>
</gene>
<evidence type="ECO:0000313" key="4">
    <source>
        <dbReference type="Proteomes" id="UP001165653"/>
    </source>
</evidence>
<dbReference type="PANTHER" id="PTHR43268">
    <property type="entry name" value="THIOSULFATE SULFURTRANSFERASE/RHODANESE-LIKE DOMAIN-CONTAINING PROTEIN 2"/>
    <property type="match status" value="1"/>
</dbReference>
<keyword evidence="1" id="KW-0560">Oxidoreductase</keyword>
<dbReference type="SMART" id="SM00450">
    <property type="entry name" value="RHOD"/>
    <property type="match status" value="1"/>
</dbReference>
<dbReference type="PANTHER" id="PTHR43268:SF3">
    <property type="entry name" value="RHODANESE-LIKE DOMAIN-CONTAINING PROTEIN 7-RELATED"/>
    <property type="match status" value="1"/>
</dbReference>
<dbReference type="InterPro" id="IPR020936">
    <property type="entry name" value="TrhO"/>
</dbReference>
<dbReference type="InterPro" id="IPR006145">
    <property type="entry name" value="PsdUridine_synth_RsuA/RluA"/>
</dbReference>
<evidence type="ECO:0000259" key="2">
    <source>
        <dbReference type="PROSITE" id="PS50206"/>
    </source>
</evidence>
<dbReference type="Proteomes" id="UP001165653">
    <property type="component" value="Unassembled WGS sequence"/>
</dbReference>
<dbReference type="Gene3D" id="3.40.250.10">
    <property type="entry name" value="Rhodanese-like domain"/>
    <property type="match status" value="1"/>
</dbReference>
<dbReference type="EC" id="1.14.-.-" evidence="1"/>
<dbReference type="InterPro" id="IPR036873">
    <property type="entry name" value="Rhodanese-like_dom_sf"/>
</dbReference>
<evidence type="ECO:0000313" key="3">
    <source>
        <dbReference type="EMBL" id="MCW1914224.1"/>
    </source>
</evidence>
<evidence type="ECO:0000256" key="1">
    <source>
        <dbReference type="HAMAP-Rule" id="MF_00469"/>
    </source>
</evidence>
<dbReference type="InterPro" id="IPR001763">
    <property type="entry name" value="Rhodanese-like_dom"/>
</dbReference>
<sequence>MPAVTNIAAYRFARMEGLKELRTELLSFCKSRDLKGTILLAPEGINLFVAGSEAPVGELVTRLRELPGLEDLAPKYSLSDEQPFSRMLVRLKKEIIAFGVEGIDPATYTSPRIEAKQLKQWLDEGKPVVLYDTRNDYEVKLGTFKNAIPAGIDHFRHFPDAVAKLPAEMRDAPVVTFCTGGIRCEKAAPFMEQAGFREVYQLEGGILKYFEEVGGDHYDGECFVFDQRVGVDPALSETGSAVCFACQAPLAKHEQEDPRYLANVSCPHCYRSDQQRLDDRIAIRRAALARVTNPLPGSVPYENRRPIRVPAHLEGASILAILEALFPQTSQETWLGILASGLVLDPKGNPASPEQTARAGEEWIRIFPGTIEPEVNADIRVLHEDEAIIVLHKPAPLPMHPSGRFNRNTLSHFLHEAWHPEKPRPAHRLDANTGGVLVCARTRHFAKLLQPQFSRGEVAKTYLARVIGHPPEDRFTIDAPISDQACGLGAREIDEEGQEARTQFRVLSRDADGSSLLEVTPLTGRTNQIRIHLWHTGFPIQGDPVYLPHASRGDTQTLPLNAPPMCLHAWRISFLHPLHGTRSTFTAELPAWATPA</sequence>
<accession>A0ABT3G303</accession>
<organism evidence="3 4">
    <name type="scientific">Luteolibacter rhizosphaerae</name>
    <dbReference type="NCBI Taxonomy" id="2989719"/>
    <lineage>
        <taxon>Bacteria</taxon>
        <taxon>Pseudomonadati</taxon>
        <taxon>Verrucomicrobiota</taxon>
        <taxon>Verrucomicrobiia</taxon>
        <taxon>Verrucomicrobiales</taxon>
        <taxon>Verrucomicrobiaceae</taxon>
        <taxon>Luteolibacter</taxon>
    </lineage>
</organism>
<comment type="function">
    <text evidence="1">Catalyzes oxygen-dependent 5-hydroxyuridine (ho5U) modification at position 34 in tRNAs.</text>
</comment>
<dbReference type="HAMAP" id="MF_00469">
    <property type="entry name" value="TrhO"/>
    <property type="match status" value="1"/>
</dbReference>
<dbReference type="NCBIfam" id="NF003703">
    <property type="entry name" value="PRK05320.1"/>
    <property type="match status" value="1"/>
</dbReference>
<dbReference type="EMBL" id="JAPDDR010000005">
    <property type="protein sequence ID" value="MCW1914224.1"/>
    <property type="molecule type" value="Genomic_DNA"/>
</dbReference>
<comment type="similarity">
    <text evidence="1">Belongs to the TrhO family.</text>
</comment>
<dbReference type="InterPro" id="IPR020103">
    <property type="entry name" value="PsdUridine_synth_cat_dom_sf"/>
</dbReference>
<dbReference type="RefSeq" id="WP_264513747.1">
    <property type="nucleotide sequence ID" value="NZ_JAPDDR010000005.1"/>
</dbReference>
<dbReference type="Gene3D" id="3.30.2350.10">
    <property type="entry name" value="Pseudouridine synthase"/>
    <property type="match status" value="1"/>
</dbReference>
<reference evidence="3" key="1">
    <citation type="submission" date="2022-10" db="EMBL/GenBank/DDBJ databases">
        <title>Luteolibacter sp. GHJ8, whole genome shotgun sequencing project.</title>
        <authorList>
            <person name="Zhao G."/>
            <person name="Shen L."/>
        </authorList>
    </citation>
    <scope>NUCLEOTIDE SEQUENCE</scope>
    <source>
        <strain evidence="3">GHJ8</strain>
    </source>
</reference>
<dbReference type="SUPFAM" id="SSF55120">
    <property type="entry name" value="Pseudouridine synthase"/>
    <property type="match status" value="1"/>
</dbReference>
<dbReference type="Pfam" id="PF00849">
    <property type="entry name" value="PseudoU_synth_2"/>
    <property type="match status" value="1"/>
</dbReference>
<proteinExistence type="inferred from homology"/>
<dbReference type="Pfam" id="PF17773">
    <property type="entry name" value="UPF0176_N"/>
    <property type="match status" value="1"/>
</dbReference>
<dbReference type="Pfam" id="PF00581">
    <property type="entry name" value="Rhodanese"/>
    <property type="match status" value="1"/>
</dbReference>
<keyword evidence="1" id="KW-0819">tRNA processing</keyword>
<name>A0ABT3G303_9BACT</name>
<feature type="domain" description="Rhodanese" evidence="2">
    <location>
        <begin position="124"/>
        <end position="218"/>
    </location>
</feature>
<dbReference type="PROSITE" id="PS50206">
    <property type="entry name" value="RHODANESE_3"/>
    <property type="match status" value="1"/>
</dbReference>
<comment type="catalytic activity">
    <reaction evidence="1">
        <text>uridine(34) in tRNA + AH2 + O2 = 5-hydroxyuridine(34) in tRNA + A + H2O</text>
        <dbReference type="Rhea" id="RHEA:64224"/>
        <dbReference type="Rhea" id="RHEA-COMP:11727"/>
        <dbReference type="Rhea" id="RHEA-COMP:13381"/>
        <dbReference type="ChEBI" id="CHEBI:13193"/>
        <dbReference type="ChEBI" id="CHEBI:15377"/>
        <dbReference type="ChEBI" id="CHEBI:15379"/>
        <dbReference type="ChEBI" id="CHEBI:17499"/>
        <dbReference type="ChEBI" id="CHEBI:65315"/>
        <dbReference type="ChEBI" id="CHEBI:136877"/>
    </reaction>
</comment>
<comment type="caution">
    <text evidence="3">The sequence shown here is derived from an EMBL/GenBank/DDBJ whole genome shotgun (WGS) entry which is preliminary data.</text>
</comment>
<dbReference type="InterPro" id="IPR040503">
    <property type="entry name" value="TRHO_N"/>
</dbReference>
<dbReference type="CDD" id="cd01518">
    <property type="entry name" value="RHOD_YceA"/>
    <property type="match status" value="1"/>
</dbReference>
<keyword evidence="4" id="KW-1185">Reference proteome</keyword>
<dbReference type="SUPFAM" id="SSF52821">
    <property type="entry name" value="Rhodanese/Cell cycle control phosphatase"/>
    <property type="match status" value="1"/>
</dbReference>